<dbReference type="SUPFAM" id="SSF55383">
    <property type="entry name" value="Copper amine oxidase, domain N"/>
    <property type="match status" value="1"/>
</dbReference>
<dbReference type="Pfam" id="PF07833">
    <property type="entry name" value="Cu_amine_oxidN1"/>
    <property type="match status" value="1"/>
</dbReference>
<dbReference type="InterPro" id="IPR036582">
    <property type="entry name" value="Mao_N_sf"/>
</dbReference>
<dbReference type="Pfam" id="PF00395">
    <property type="entry name" value="SLH"/>
    <property type="match status" value="3"/>
</dbReference>
<dbReference type="Gene3D" id="3.30.457.10">
    <property type="entry name" value="Copper amine oxidase-like, N-terminal domain"/>
    <property type="match status" value="1"/>
</dbReference>
<feature type="domain" description="SLH" evidence="2">
    <location>
        <begin position="95"/>
        <end position="158"/>
    </location>
</feature>
<dbReference type="InterPro" id="IPR051465">
    <property type="entry name" value="Cell_Envelope_Struct_Comp"/>
</dbReference>
<gene>
    <name evidence="3" type="ORF">ACFSCX_06520</name>
</gene>
<keyword evidence="4" id="KW-1185">Reference proteome</keyword>
<evidence type="ECO:0000259" key="2">
    <source>
        <dbReference type="PROSITE" id="PS51272"/>
    </source>
</evidence>
<dbReference type="PANTHER" id="PTHR43308">
    <property type="entry name" value="OUTER MEMBRANE PROTEIN ALPHA-RELATED"/>
    <property type="match status" value="1"/>
</dbReference>
<evidence type="ECO:0000313" key="3">
    <source>
        <dbReference type="EMBL" id="MFD1736217.1"/>
    </source>
</evidence>
<dbReference type="RefSeq" id="WP_377927364.1">
    <property type="nucleotide sequence ID" value="NZ_JBHUEM010000005.1"/>
</dbReference>
<comment type="caution">
    <text evidence="3">The sequence shown here is derived from an EMBL/GenBank/DDBJ whole genome shotgun (WGS) entry which is preliminary data.</text>
</comment>
<dbReference type="Proteomes" id="UP001597214">
    <property type="component" value="Unassembled WGS sequence"/>
</dbReference>
<keyword evidence="1" id="KW-0732">Signal</keyword>
<accession>A0ABW4LM04</accession>
<dbReference type="InterPro" id="IPR001119">
    <property type="entry name" value="SLH_dom"/>
</dbReference>
<dbReference type="EMBL" id="JBHUEM010000005">
    <property type="protein sequence ID" value="MFD1736217.1"/>
    <property type="molecule type" value="Genomic_DNA"/>
</dbReference>
<name>A0ABW4LM04_9BACI</name>
<dbReference type="InterPro" id="IPR012854">
    <property type="entry name" value="Cu_amine_oxidase-like_N"/>
</dbReference>
<feature type="domain" description="SLH" evidence="2">
    <location>
        <begin position="159"/>
        <end position="217"/>
    </location>
</feature>
<dbReference type="PROSITE" id="PS51272">
    <property type="entry name" value="SLH"/>
    <property type="match status" value="3"/>
</dbReference>
<evidence type="ECO:0000256" key="1">
    <source>
        <dbReference type="ARBA" id="ARBA00022729"/>
    </source>
</evidence>
<protein>
    <submittedName>
        <fullName evidence="3">S-layer homology domain-containing protein</fullName>
    </submittedName>
</protein>
<sequence>MKKQLTAITLSLGLLSATYTNVLSENAFAQQQEQVLSFSDIPESYWAFKEIQYLKDNGIVEALEGNNFMPNEVATRGKTARMLVKALKLDTNVGEVRKFDDLKSTHPDFDYIQTAVKANIFSGKDDGTFGADDPLTRAQMAKVIVNAFNLQGYSNKDFKDIPKSDWAYSFTSILRHSGVTTGYEDNTFKPNNPNSRAQLSAFIYRALTNEQVDVIPTTDYKKMSLEQLRETYGDYKILYRKIDEEKGIDEIVKIDMVERLYNYLLSRPNTETTPEEYLKQHNQGSLSEMGQFMDDKYPYYDVFVIGEDTFADHPETQWLKTNYGTTPIRQLKLFPDKYYYLTFDYQNFVNNILPTRPNSEDGVLIDIQLKSKHFPIYTKANITTDEFATKSYKVNQIDMIDGYSLYKNFGNVELEASRLVIEVNGHTLSLTNGDKQATLDGNTIQLSVSPEIQNGTMYVPVLEVSNKLGLYTRSINEFFRIEVSNQIIR</sequence>
<dbReference type="PANTHER" id="PTHR43308:SF5">
    <property type="entry name" value="S-LAYER PROTEIN _ PEPTIDOGLYCAN ENDO-BETA-N-ACETYLGLUCOSAMINIDASE"/>
    <property type="match status" value="1"/>
</dbReference>
<organism evidence="3 4">
    <name type="scientific">Bacillus salitolerans</name>
    <dbReference type="NCBI Taxonomy" id="1437434"/>
    <lineage>
        <taxon>Bacteria</taxon>
        <taxon>Bacillati</taxon>
        <taxon>Bacillota</taxon>
        <taxon>Bacilli</taxon>
        <taxon>Bacillales</taxon>
        <taxon>Bacillaceae</taxon>
        <taxon>Bacillus</taxon>
    </lineage>
</organism>
<feature type="domain" description="SLH" evidence="2">
    <location>
        <begin position="34"/>
        <end position="94"/>
    </location>
</feature>
<evidence type="ECO:0000313" key="4">
    <source>
        <dbReference type="Proteomes" id="UP001597214"/>
    </source>
</evidence>
<reference evidence="4" key="1">
    <citation type="journal article" date="2019" name="Int. J. Syst. Evol. Microbiol.">
        <title>The Global Catalogue of Microorganisms (GCM) 10K type strain sequencing project: providing services to taxonomists for standard genome sequencing and annotation.</title>
        <authorList>
            <consortium name="The Broad Institute Genomics Platform"/>
            <consortium name="The Broad Institute Genome Sequencing Center for Infectious Disease"/>
            <person name="Wu L."/>
            <person name="Ma J."/>
        </authorList>
    </citation>
    <scope>NUCLEOTIDE SEQUENCE [LARGE SCALE GENOMIC DNA]</scope>
    <source>
        <strain evidence="4">CCUG 49339</strain>
    </source>
</reference>
<proteinExistence type="predicted"/>